<sequence>MIPYIHQYTRISHDFINLTNLLAQGRTKHTARVFCEQQGAAILNLFMLQLLNNYSAHKVLEEARFFPFPNNQPLFY</sequence>
<proteinExistence type="predicted"/>
<dbReference type="Proteomes" id="UP000785679">
    <property type="component" value="Unassembled WGS sequence"/>
</dbReference>
<gene>
    <name evidence="1" type="ORF">FGO68_gene4702</name>
</gene>
<organism evidence="1 2">
    <name type="scientific">Halteria grandinella</name>
    <dbReference type="NCBI Taxonomy" id="5974"/>
    <lineage>
        <taxon>Eukaryota</taxon>
        <taxon>Sar</taxon>
        <taxon>Alveolata</taxon>
        <taxon>Ciliophora</taxon>
        <taxon>Intramacronucleata</taxon>
        <taxon>Spirotrichea</taxon>
        <taxon>Stichotrichia</taxon>
        <taxon>Sporadotrichida</taxon>
        <taxon>Halteriidae</taxon>
        <taxon>Halteria</taxon>
    </lineage>
</organism>
<evidence type="ECO:0000313" key="2">
    <source>
        <dbReference type="Proteomes" id="UP000785679"/>
    </source>
</evidence>
<protein>
    <submittedName>
        <fullName evidence="1">Uncharacterized protein</fullName>
    </submittedName>
</protein>
<evidence type="ECO:0000313" key="1">
    <source>
        <dbReference type="EMBL" id="TNV77916.1"/>
    </source>
</evidence>
<keyword evidence="2" id="KW-1185">Reference proteome</keyword>
<reference evidence="1" key="1">
    <citation type="submission" date="2019-06" db="EMBL/GenBank/DDBJ databases">
        <authorList>
            <person name="Zheng W."/>
        </authorList>
    </citation>
    <scope>NUCLEOTIDE SEQUENCE</scope>
    <source>
        <strain evidence="1">QDHG01</strain>
    </source>
</reference>
<name>A0A8J8T1B3_HALGN</name>
<accession>A0A8J8T1B3</accession>
<comment type="caution">
    <text evidence="1">The sequence shown here is derived from an EMBL/GenBank/DDBJ whole genome shotgun (WGS) entry which is preliminary data.</text>
</comment>
<dbReference type="AlphaFoldDB" id="A0A8J8T1B3"/>
<dbReference type="EMBL" id="RRYP01011157">
    <property type="protein sequence ID" value="TNV77916.1"/>
    <property type="molecule type" value="Genomic_DNA"/>
</dbReference>